<dbReference type="EMBL" id="VLLG01000008">
    <property type="protein sequence ID" value="TWI80967.1"/>
    <property type="molecule type" value="Genomic_DNA"/>
</dbReference>
<keyword evidence="3 6" id="KW-0731">Sigma factor</keyword>
<dbReference type="GO" id="GO:0016987">
    <property type="term" value="F:sigma factor activity"/>
    <property type="evidence" value="ECO:0007669"/>
    <property type="project" value="UniProtKB-KW"/>
</dbReference>
<evidence type="ECO:0000313" key="10">
    <source>
        <dbReference type="Proteomes" id="UP000316778"/>
    </source>
</evidence>
<dbReference type="NCBIfam" id="TIGR02937">
    <property type="entry name" value="sigma70-ECF"/>
    <property type="match status" value="1"/>
</dbReference>
<dbReference type="InterPro" id="IPR000838">
    <property type="entry name" value="RNA_pol_sigma70_ECF_CS"/>
</dbReference>
<keyword evidence="10" id="KW-1185">Reference proteome</keyword>
<evidence type="ECO:0000259" key="8">
    <source>
        <dbReference type="Pfam" id="PF08281"/>
    </source>
</evidence>
<dbReference type="Proteomes" id="UP000316778">
    <property type="component" value="Unassembled WGS sequence"/>
</dbReference>
<evidence type="ECO:0000256" key="1">
    <source>
        <dbReference type="ARBA" id="ARBA00010641"/>
    </source>
</evidence>
<proteinExistence type="inferred from homology"/>
<keyword evidence="5 6" id="KW-0804">Transcription</keyword>
<dbReference type="SUPFAM" id="SSF88659">
    <property type="entry name" value="Sigma3 and sigma4 domains of RNA polymerase sigma factors"/>
    <property type="match status" value="1"/>
</dbReference>
<dbReference type="SUPFAM" id="SSF88946">
    <property type="entry name" value="Sigma2 domain of RNA polymerase sigma factors"/>
    <property type="match status" value="1"/>
</dbReference>
<dbReference type="AlphaFoldDB" id="A0A562SI53"/>
<evidence type="ECO:0000256" key="3">
    <source>
        <dbReference type="ARBA" id="ARBA00023082"/>
    </source>
</evidence>
<dbReference type="PROSITE" id="PS01063">
    <property type="entry name" value="SIGMA70_ECF"/>
    <property type="match status" value="1"/>
</dbReference>
<dbReference type="GO" id="GO:0006352">
    <property type="term" value="P:DNA-templated transcription initiation"/>
    <property type="evidence" value="ECO:0007669"/>
    <property type="project" value="InterPro"/>
</dbReference>
<dbReference type="InterPro" id="IPR036388">
    <property type="entry name" value="WH-like_DNA-bd_sf"/>
</dbReference>
<feature type="domain" description="RNA polymerase sigma-70 region 2" evidence="7">
    <location>
        <begin position="27"/>
        <end position="94"/>
    </location>
</feature>
<organism evidence="9 10">
    <name type="scientific">Chitinophaga japonensis</name>
    <name type="common">Flexibacter japonensis</name>
    <dbReference type="NCBI Taxonomy" id="104662"/>
    <lineage>
        <taxon>Bacteria</taxon>
        <taxon>Pseudomonadati</taxon>
        <taxon>Bacteroidota</taxon>
        <taxon>Chitinophagia</taxon>
        <taxon>Chitinophagales</taxon>
        <taxon>Chitinophagaceae</taxon>
        <taxon>Chitinophaga</taxon>
    </lineage>
</organism>
<evidence type="ECO:0000256" key="6">
    <source>
        <dbReference type="RuleBase" id="RU000716"/>
    </source>
</evidence>
<dbReference type="InterPro" id="IPR013324">
    <property type="entry name" value="RNA_pol_sigma_r3/r4-like"/>
</dbReference>
<dbReference type="InterPro" id="IPR013325">
    <property type="entry name" value="RNA_pol_sigma_r2"/>
</dbReference>
<comment type="similarity">
    <text evidence="1 6">Belongs to the sigma-70 factor family. ECF subfamily.</text>
</comment>
<dbReference type="InterPro" id="IPR014284">
    <property type="entry name" value="RNA_pol_sigma-70_dom"/>
</dbReference>
<protein>
    <recommendedName>
        <fullName evidence="6">RNA polymerase sigma factor</fullName>
    </recommendedName>
</protein>
<accession>A0A562SI53</accession>
<gene>
    <name evidence="9" type="ORF">LX66_5572</name>
</gene>
<dbReference type="PANTHER" id="PTHR43133:SF46">
    <property type="entry name" value="RNA POLYMERASE SIGMA-70 FACTOR ECF SUBFAMILY"/>
    <property type="match status" value="1"/>
</dbReference>
<dbReference type="InterPro" id="IPR013249">
    <property type="entry name" value="RNA_pol_sigma70_r4_t2"/>
</dbReference>
<dbReference type="GO" id="GO:0003677">
    <property type="term" value="F:DNA binding"/>
    <property type="evidence" value="ECO:0007669"/>
    <property type="project" value="UniProtKB-KW"/>
</dbReference>
<name>A0A562SI53_CHIJA</name>
<evidence type="ECO:0000259" key="7">
    <source>
        <dbReference type="Pfam" id="PF04542"/>
    </source>
</evidence>
<dbReference type="Pfam" id="PF04542">
    <property type="entry name" value="Sigma70_r2"/>
    <property type="match status" value="1"/>
</dbReference>
<sequence length="193" mass="22191">MPVLPSLKDHSMLQAIAEGNERAFNDLFQLYHQHLGGFVFSATRSHELTEEIIQDVFVKVWEERAALPAVRNFSAYLFIVTRNQTLNAIRKSARMKQQQQQAMLHFTLADDREQAPADNYYALLDNAVEQLPLQQKKVFRLRQQGLKNSDVALRLNLSVNSVKKYQQLAVQAIARFIRSGLLSETIILICLFF</sequence>
<feature type="domain" description="RNA polymerase sigma factor 70 region 4 type 2" evidence="8">
    <location>
        <begin position="123"/>
        <end position="171"/>
    </location>
</feature>
<evidence type="ECO:0000256" key="2">
    <source>
        <dbReference type="ARBA" id="ARBA00023015"/>
    </source>
</evidence>
<evidence type="ECO:0000256" key="4">
    <source>
        <dbReference type="ARBA" id="ARBA00023125"/>
    </source>
</evidence>
<evidence type="ECO:0000256" key="5">
    <source>
        <dbReference type="ARBA" id="ARBA00023163"/>
    </source>
</evidence>
<comment type="caution">
    <text evidence="9">The sequence shown here is derived from an EMBL/GenBank/DDBJ whole genome shotgun (WGS) entry which is preliminary data.</text>
</comment>
<dbReference type="InterPro" id="IPR007627">
    <property type="entry name" value="RNA_pol_sigma70_r2"/>
</dbReference>
<evidence type="ECO:0000313" key="9">
    <source>
        <dbReference type="EMBL" id="TWI80967.1"/>
    </source>
</evidence>
<dbReference type="PANTHER" id="PTHR43133">
    <property type="entry name" value="RNA POLYMERASE ECF-TYPE SIGMA FACTO"/>
    <property type="match status" value="1"/>
</dbReference>
<keyword evidence="2 6" id="KW-0805">Transcription regulation</keyword>
<reference evidence="9 10" key="1">
    <citation type="journal article" date="2013" name="Stand. Genomic Sci.">
        <title>Genomic Encyclopedia of Type Strains, Phase I: The one thousand microbial genomes (KMG-I) project.</title>
        <authorList>
            <person name="Kyrpides N.C."/>
            <person name="Woyke T."/>
            <person name="Eisen J.A."/>
            <person name="Garrity G."/>
            <person name="Lilburn T.G."/>
            <person name="Beck B.J."/>
            <person name="Whitman W.B."/>
            <person name="Hugenholtz P."/>
            <person name="Klenk H.P."/>
        </authorList>
    </citation>
    <scope>NUCLEOTIDE SEQUENCE [LARGE SCALE GENOMIC DNA]</scope>
    <source>
        <strain evidence="9 10">DSM 13484</strain>
    </source>
</reference>
<keyword evidence="4 6" id="KW-0238">DNA-binding</keyword>
<dbReference type="Gene3D" id="1.10.10.10">
    <property type="entry name" value="Winged helix-like DNA-binding domain superfamily/Winged helix DNA-binding domain"/>
    <property type="match status" value="1"/>
</dbReference>
<dbReference type="InterPro" id="IPR039425">
    <property type="entry name" value="RNA_pol_sigma-70-like"/>
</dbReference>
<dbReference type="Gene3D" id="1.10.1740.10">
    <property type="match status" value="1"/>
</dbReference>
<dbReference type="Pfam" id="PF08281">
    <property type="entry name" value="Sigma70_r4_2"/>
    <property type="match status" value="1"/>
</dbReference>